<organism evidence="1 2">
    <name type="scientific">Entamoeba invadens IP1</name>
    <dbReference type="NCBI Taxonomy" id="370355"/>
    <lineage>
        <taxon>Eukaryota</taxon>
        <taxon>Amoebozoa</taxon>
        <taxon>Evosea</taxon>
        <taxon>Archamoebae</taxon>
        <taxon>Mastigamoebida</taxon>
        <taxon>Entamoebidae</taxon>
        <taxon>Entamoeba</taxon>
    </lineage>
</organism>
<dbReference type="Proteomes" id="UP000014680">
    <property type="component" value="Unassembled WGS sequence"/>
</dbReference>
<keyword evidence="2" id="KW-1185">Reference proteome</keyword>
<dbReference type="VEuPathDB" id="AmoebaDB:EIN_458480"/>
<dbReference type="EMBL" id="KB206372">
    <property type="protein sequence ID" value="ELP92395.1"/>
    <property type="molecule type" value="Genomic_DNA"/>
</dbReference>
<evidence type="ECO:0000313" key="2">
    <source>
        <dbReference type="Proteomes" id="UP000014680"/>
    </source>
</evidence>
<name>A0A0A1UBA6_ENTIV</name>
<gene>
    <name evidence="1" type="ORF">EIN_458480</name>
</gene>
<dbReference type="RefSeq" id="XP_004259166.1">
    <property type="nucleotide sequence ID" value="XM_004259118.1"/>
</dbReference>
<feature type="non-terminal residue" evidence="1">
    <location>
        <position position="1"/>
    </location>
</feature>
<accession>A0A0A1UBA6</accession>
<evidence type="ECO:0000313" key="1">
    <source>
        <dbReference type="EMBL" id="ELP92395.1"/>
    </source>
</evidence>
<dbReference type="AlphaFoldDB" id="A0A0A1UBA6"/>
<reference evidence="1 2" key="1">
    <citation type="submission" date="2012-10" db="EMBL/GenBank/DDBJ databases">
        <authorList>
            <person name="Zafar N."/>
            <person name="Inman J."/>
            <person name="Hall N."/>
            <person name="Lorenzi H."/>
            <person name="Caler E."/>
        </authorList>
    </citation>
    <scope>NUCLEOTIDE SEQUENCE [LARGE SCALE GENOMIC DNA]</scope>
    <source>
        <strain evidence="1 2">IP1</strain>
    </source>
</reference>
<dbReference type="KEGG" id="eiv:EIN_458480"/>
<sequence>LLWGSTIFNNKGEPIAKPKGVVDLKTSVTIEDLTITNIKSGSVIVPEHAKNISVYNTSADVVFGNCHPIKIIVSNYKGKKINVPNDCLKYVSTTNALDKIDFGLKLTKSYALIVDMAKLTTCVINENIPNKFVIQQGDKTSNEFYAKSLTLNIVDGMNECVVGGFQSIVDISKLSFYKSIFVNMDTSNPSIIIGNQNNVSFNCGMFDEIITGDVEEINFNAGVSVNKLVMNNINTFNFKRVNIKEVVANKIKKFGGSKKALKKLTIKEK</sequence>
<protein>
    <submittedName>
        <fullName evidence="1">Uncharacterized protein</fullName>
    </submittedName>
</protein>
<proteinExistence type="predicted"/>
<dbReference type="GeneID" id="14891374"/>